<protein>
    <submittedName>
        <fullName evidence="1">Uncharacterized protein</fullName>
    </submittedName>
</protein>
<reference evidence="1" key="1">
    <citation type="journal article" date="2021" name="Environ. Microbiol.">
        <title>Gene family expansions and transcriptome signatures uncover fungal adaptations to wood decay.</title>
        <authorList>
            <person name="Hage H."/>
            <person name="Miyauchi S."/>
            <person name="Viragh M."/>
            <person name="Drula E."/>
            <person name="Min B."/>
            <person name="Chaduli D."/>
            <person name="Navarro D."/>
            <person name="Favel A."/>
            <person name="Norest M."/>
            <person name="Lesage-Meessen L."/>
            <person name="Balint B."/>
            <person name="Merenyi Z."/>
            <person name="de Eugenio L."/>
            <person name="Morin E."/>
            <person name="Martinez A.T."/>
            <person name="Baldrian P."/>
            <person name="Stursova M."/>
            <person name="Martinez M.J."/>
            <person name="Novotny C."/>
            <person name="Magnuson J.K."/>
            <person name="Spatafora J.W."/>
            <person name="Maurice S."/>
            <person name="Pangilinan J."/>
            <person name="Andreopoulos W."/>
            <person name="LaButti K."/>
            <person name="Hundley H."/>
            <person name="Na H."/>
            <person name="Kuo A."/>
            <person name="Barry K."/>
            <person name="Lipzen A."/>
            <person name="Henrissat B."/>
            <person name="Riley R."/>
            <person name="Ahrendt S."/>
            <person name="Nagy L.G."/>
            <person name="Grigoriev I.V."/>
            <person name="Martin F."/>
            <person name="Rosso M.N."/>
        </authorList>
    </citation>
    <scope>NUCLEOTIDE SEQUENCE</scope>
    <source>
        <strain evidence="1">CBS 384.51</strain>
    </source>
</reference>
<keyword evidence="2" id="KW-1185">Reference proteome</keyword>
<dbReference type="EMBL" id="MU274918">
    <property type="protein sequence ID" value="KAI0087417.1"/>
    <property type="molecule type" value="Genomic_DNA"/>
</dbReference>
<name>A0ACB8TZA1_9APHY</name>
<organism evidence="1 2">
    <name type="scientific">Irpex rosettiformis</name>
    <dbReference type="NCBI Taxonomy" id="378272"/>
    <lineage>
        <taxon>Eukaryota</taxon>
        <taxon>Fungi</taxon>
        <taxon>Dikarya</taxon>
        <taxon>Basidiomycota</taxon>
        <taxon>Agaricomycotina</taxon>
        <taxon>Agaricomycetes</taxon>
        <taxon>Polyporales</taxon>
        <taxon>Irpicaceae</taxon>
        <taxon>Irpex</taxon>
    </lineage>
</organism>
<dbReference type="Proteomes" id="UP001055072">
    <property type="component" value="Unassembled WGS sequence"/>
</dbReference>
<gene>
    <name evidence="1" type="ORF">BDY19DRAFT_907584</name>
</gene>
<evidence type="ECO:0000313" key="2">
    <source>
        <dbReference type="Proteomes" id="UP001055072"/>
    </source>
</evidence>
<sequence length="521" mass="57413">MSRVAWMSHPGRYTLVIYIPRVLCPPGRHHQLPSMDSHQSDLSATLVSSSWRNHIDHPLPPPAQQPSHHQWQHPQSEPQQRHPWPSSSASYALHYTAYTGQSGPDFDNEYRPTLLAGPSYHPLSHSQSSSSSSPAASSSSQSSSPRFPHSSDWDADLYRFEPDQAHDAEDDIPQLPNTVSLSPSPPPRPQSPCIKEEDVSVDGFIFEGPKATASSSHAFAPMAEVPLRATQATKAQRRFMGVFRLDPFAINNPSAQLSSAEKDTDYSGEKIGPLKEPGREFQFQLELYDALKPELAEVPPVPSVAQDRSVSPDISLSYPVQEDDEAMQQAEWDVQPRTSLYSVFGHDPSSFVPTPVHSLNWLKLQGGSSADGSAYSDSPPLRTLDTSPYLSSSRELRMPDHNKNGYNRLSPYSASSSLRLPPPTPSSRYVSMPQIQSNDDYSDEPESSWFNKNIPLSTGYYGMQKDESADSLSSSAPMSIGPIIGSLANATKYRPSLGGSIGYQVYSSSLNNMHADRLRYS</sequence>
<comment type="caution">
    <text evidence="1">The sequence shown here is derived from an EMBL/GenBank/DDBJ whole genome shotgun (WGS) entry which is preliminary data.</text>
</comment>
<evidence type="ECO:0000313" key="1">
    <source>
        <dbReference type="EMBL" id="KAI0087417.1"/>
    </source>
</evidence>
<accession>A0ACB8TZA1</accession>
<proteinExistence type="predicted"/>